<accession>A0AAF1BMC9</accession>
<feature type="transmembrane region" description="Helical" evidence="1">
    <location>
        <begin position="61"/>
        <end position="84"/>
    </location>
</feature>
<reference evidence="2 3" key="2">
    <citation type="submission" date="2023-10" db="EMBL/GenBank/DDBJ databases">
        <authorList>
            <person name="Choi B."/>
        </authorList>
    </citation>
    <scope>NUCLEOTIDE SEQUENCE [LARGE SCALE GENOMIC DNA]</scope>
    <source>
        <strain evidence="2 3">UMB0959</strain>
    </source>
</reference>
<protein>
    <recommendedName>
        <fullName evidence="4">ABC-2 type transport system permease protein</fullName>
    </recommendedName>
</protein>
<keyword evidence="1" id="KW-0812">Transmembrane</keyword>
<feature type="transmembrane region" description="Helical" evidence="1">
    <location>
        <begin position="277"/>
        <end position="302"/>
    </location>
</feature>
<dbReference type="KEGG" id="nmy:CJ229_007450"/>
<name>A0AAF1BMC9_9STAP</name>
<evidence type="ECO:0000313" key="2">
    <source>
        <dbReference type="EMBL" id="WOS95914.1"/>
    </source>
</evidence>
<feature type="transmembrane region" description="Helical" evidence="1">
    <location>
        <begin position="105"/>
        <end position="130"/>
    </location>
</feature>
<keyword evidence="1" id="KW-0472">Membrane</keyword>
<organism evidence="2 3">
    <name type="scientific">Nosocomiicoccus massiliensis</name>
    <dbReference type="NCBI Taxonomy" id="1232430"/>
    <lineage>
        <taxon>Bacteria</taxon>
        <taxon>Bacillati</taxon>
        <taxon>Bacillota</taxon>
        <taxon>Bacilli</taxon>
        <taxon>Bacillales</taxon>
        <taxon>Staphylococcaceae</taxon>
        <taxon>Nosocomiicoccus</taxon>
    </lineage>
</organism>
<keyword evidence="1" id="KW-1133">Transmembrane helix</keyword>
<feature type="transmembrane region" description="Helical" evidence="1">
    <location>
        <begin position="145"/>
        <end position="168"/>
    </location>
</feature>
<feature type="transmembrane region" description="Helical" evidence="1">
    <location>
        <begin position="180"/>
        <end position="202"/>
    </location>
</feature>
<dbReference type="RefSeq" id="WP_102167776.1">
    <property type="nucleotide sequence ID" value="NZ_CP136964.1"/>
</dbReference>
<feature type="transmembrane region" description="Helical" evidence="1">
    <location>
        <begin position="308"/>
        <end position="328"/>
    </location>
</feature>
<proteinExistence type="predicted"/>
<feature type="transmembrane region" description="Helical" evidence="1">
    <location>
        <begin position="340"/>
        <end position="359"/>
    </location>
</feature>
<sequence length="661" mass="75040">MQSKTSLLNKVLVKNFTSSVMWLTVGYFLLSLLSLPLPIYISSLNMGAEDYGMAFGNDNALFIYGHIHLVISIIFSATLAIVIYNYKNKADTNDFIHSLPIKRLAIFNSGFFVGVVSILVPTLLTAFVIMIEKSFISISISMKHIAVWLLFILIAQVMVFIISVFAGMFVNSITLHIEMILIMMFVPYVLWFAIVFNAATFFDGIMLYTAGGFRTLLEPMENTSIVIYLFKAFGEGGFGGSSFIVWLIVIIGLLVGSAYLYKIRRNERVNQPFNYQFMYYVLVVLLSILGMLLLSGVLSVLLPDYRTLSILIITFSAVVTYVFVLMFTQDTVRIKFRLKEAMITLISVVLFLVGFFVYWDRYTSYIPNESDIKGVNYNDGNGIHNVNVEDSDKFNENYTFDIEADKIKEVRDLHSEIVRTDSGRNNEEIAPTVTISYLLKNGKVVSRQFGEISASSDVGKRIINSDIPSFSKDKDFLYQVKSEKFESISTMTIGSTMFDPEQISLKDFNVLAKGYQNEMNNIDTESDIFAETGTINIDVNTNYKVFSAYSGLTSLYNKALQSFMKEHDYEFNNYSGSMLYKVDLSKVDDVKQLFNDIKTKSYSEVSKKYDFVEVAEADKEEEFNKLNEMNFDMSGDTLYIIGDHYNDGDSLMYVELSVVVK</sequence>
<evidence type="ECO:0008006" key="4">
    <source>
        <dbReference type="Google" id="ProtNLM"/>
    </source>
</evidence>
<evidence type="ECO:0000256" key="1">
    <source>
        <dbReference type="SAM" id="Phobius"/>
    </source>
</evidence>
<reference evidence="3" key="1">
    <citation type="submission" date="2017-09" db="EMBL/GenBank/DDBJ databases">
        <title>Bacterial strain isolated from the female urinary microbiota.</title>
        <authorList>
            <person name="Thomas-White K."/>
            <person name="Kumar N."/>
            <person name="Forster S."/>
            <person name="Putonti C."/>
            <person name="Lawley T."/>
            <person name="Wolfe A.J."/>
        </authorList>
    </citation>
    <scope>NUCLEOTIDE SEQUENCE [LARGE SCALE GENOMIC DNA]</scope>
    <source>
        <strain evidence="3">UMB0959</strain>
    </source>
</reference>
<dbReference type="Proteomes" id="UP000243626">
    <property type="component" value="Chromosome"/>
</dbReference>
<keyword evidence="3" id="KW-1185">Reference proteome</keyword>
<feature type="transmembrane region" description="Helical" evidence="1">
    <location>
        <begin position="243"/>
        <end position="261"/>
    </location>
</feature>
<evidence type="ECO:0000313" key="3">
    <source>
        <dbReference type="Proteomes" id="UP000243626"/>
    </source>
</evidence>
<dbReference type="EMBL" id="CP136964">
    <property type="protein sequence ID" value="WOS95914.1"/>
    <property type="molecule type" value="Genomic_DNA"/>
</dbReference>
<gene>
    <name evidence="2" type="ORF">CJ229_007450</name>
</gene>
<dbReference type="AlphaFoldDB" id="A0AAF1BMC9"/>
<feature type="transmembrane region" description="Helical" evidence="1">
    <location>
        <begin position="20"/>
        <end position="41"/>
    </location>
</feature>